<sequence length="348" mass="38842">MNKINCFIQFVAVCLMGAIVMGCSRQQSDPFLKTSVLNKADFDFNNHDEVSVDLRGESVSGLKAIKILEGKKVLGQRRHFMNPHIAEFTFDIGKLPAGEHHLLGLTENIHGQVDSLSFDLPVCEYKKPKLVFHVDFDHHQVNDIKGFLKAKIKGRPQFTRGVKGLHSSAYRGNIRSYLTYDISSVNWKGSRLSISFWYKCAAKATNREAILSMWASKGLQGITLMRRENGYTANIGTVAGDTWCGASAQTPSGGSEIIHDMPFSKNGWDHVVLTVSPKMLKLYVNGVLAVQNDLHHKIDWRNVNTLSIGSGLPNYKRFNYQTATGSIDHVKIFNSTLSAEDVRNITKI</sequence>
<dbReference type="RefSeq" id="WP_338398478.1">
    <property type="nucleotide sequence ID" value="NZ_AP025293.1"/>
</dbReference>
<accession>A0ABM7VI71</accession>
<dbReference type="Gene3D" id="2.60.120.200">
    <property type="match status" value="1"/>
</dbReference>
<dbReference type="InterPro" id="IPR013320">
    <property type="entry name" value="ConA-like_dom_sf"/>
</dbReference>
<evidence type="ECO:0008006" key="3">
    <source>
        <dbReference type="Google" id="ProtNLM"/>
    </source>
</evidence>
<gene>
    <name evidence="1" type="ORF">PEPS_29360</name>
</gene>
<keyword evidence="2" id="KW-1185">Reference proteome</keyword>
<reference evidence="1 2" key="1">
    <citation type="submission" date="2021-12" db="EMBL/GenBank/DDBJ databases">
        <title>Genome sequencing of bacteria with rrn-lacking chromosome and rrn-plasmid.</title>
        <authorList>
            <person name="Anda M."/>
            <person name="Iwasaki W."/>
        </authorList>
    </citation>
    <scope>NUCLEOTIDE SEQUENCE [LARGE SCALE GENOMIC DNA]</scope>
    <source>
        <strain evidence="1 2">NBRC 101262</strain>
        <plasmid evidence="1 2">pPP1</plasmid>
    </source>
</reference>
<dbReference type="SUPFAM" id="SSF49899">
    <property type="entry name" value="Concanavalin A-like lectins/glucanases"/>
    <property type="match status" value="1"/>
</dbReference>
<dbReference type="Pfam" id="PF13385">
    <property type="entry name" value="Laminin_G_3"/>
    <property type="match status" value="1"/>
</dbReference>
<evidence type="ECO:0000313" key="1">
    <source>
        <dbReference type="EMBL" id="BDD00656.1"/>
    </source>
</evidence>
<name>A0ABM7VI71_9BACT</name>
<geneLocation type="plasmid" evidence="1 2">
    <name>pPP1</name>
</geneLocation>
<proteinExistence type="predicted"/>
<dbReference type="EMBL" id="AP025293">
    <property type="protein sequence ID" value="BDD00656.1"/>
    <property type="molecule type" value="Genomic_DNA"/>
</dbReference>
<protein>
    <recommendedName>
        <fullName evidence="3">Concanavalin A-like lectin/glucanase superfamily protein</fullName>
    </recommendedName>
</protein>
<dbReference type="Proteomes" id="UP001354989">
    <property type="component" value="Plasmid pPP1"/>
</dbReference>
<evidence type="ECO:0000313" key="2">
    <source>
        <dbReference type="Proteomes" id="UP001354989"/>
    </source>
</evidence>
<organism evidence="1 2">
    <name type="scientific">Persicobacter psychrovividus</name>
    <dbReference type="NCBI Taxonomy" id="387638"/>
    <lineage>
        <taxon>Bacteria</taxon>
        <taxon>Pseudomonadati</taxon>
        <taxon>Bacteroidota</taxon>
        <taxon>Cytophagia</taxon>
        <taxon>Cytophagales</taxon>
        <taxon>Persicobacteraceae</taxon>
        <taxon>Persicobacter</taxon>
    </lineage>
</organism>
<keyword evidence="1" id="KW-0614">Plasmid</keyword>